<protein>
    <recommendedName>
        <fullName evidence="8">2-hydroxyacid dehydrogenase</fullName>
    </recommendedName>
</protein>
<organism evidence="6 7">
    <name type="scientific">Candida verbasci</name>
    <dbReference type="NCBI Taxonomy" id="1227364"/>
    <lineage>
        <taxon>Eukaryota</taxon>
        <taxon>Fungi</taxon>
        <taxon>Dikarya</taxon>
        <taxon>Ascomycota</taxon>
        <taxon>Saccharomycotina</taxon>
        <taxon>Pichiomycetes</taxon>
        <taxon>Debaryomycetaceae</taxon>
        <taxon>Candida/Lodderomyces clade</taxon>
        <taxon>Candida</taxon>
    </lineage>
</organism>
<dbReference type="AlphaFoldDB" id="A0A9W4XMF4"/>
<gene>
    <name evidence="6" type="ORF">CANVERA_P3752</name>
</gene>
<comment type="caution">
    <text evidence="6">The sequence shown here is derived from an EMBL/GenBank/DDBJ whole genome shotgun (WGS) entry which is preliminary data.</text>
</comment>
<evidence type="ECO:0000313" key="6">
    <source>
        <dbReference type="EMBL" id="CAI5759243.1"/>
    </source>
</evidence>
<dbReference type="InterPro" id="IPR050223">
    <property type="entry name" value="D-isomer_2-hydroxyacid_DH"/>
</dbReference>
<feature type="domain" description="D-isomer specific 2-hydroxyacid dehydrogenase catalytic" evidence="4">
    <location>
        <begin position="67"/>
        <end position="359"/>
    </location>
</feature>
<dbReference type="SUPFAM" id="SSF52283">
    <property type="entry name" value="Formate/glycerate dehydrogenase catalytic domain-like"/>
    <property type="match status" value="1"/>
</dbReference>
<evidence type="ECO:0008006" key="8">
    <source>
        <dbReference type="Google" id="ProtNLM"/>
    </source>
</evidence>
<accession>A0A9W4XMF4</accession>
<reference evidence="6" key="1">
    <citation type="submission" date="2022-12" db="EMBL/GenBank/DDBJ databases">
        <authorList>
            <person name="Brejova B."/>
        </authorList>
    </citation>
    <scope>NUCLEOTIDE SEQUENCE</scope>
</reference>
<comment type="similarity">
    <text evidence="3">Belongs to the D-isomer specific 2-hydroxyacid dehydrogenase family.</text>
</comment>
<dbReference type="GO" id="GO:0005829">
    <property type="term" value="C:cytosol"/>
    <property type="evidence" value="ECO:0007669"/>
    <property type="project" value="TreeGrafter"/>
</dbReference>
<dbReference type="GO" id="GO:0016618">
    <property type="term" value="F:hydroxypyruvate reductase [NAD(P)H] activity"/>
    <property type="evidence" value="ECO:0007669"/>
    <property type="project" value="TreeGrafter"/>
</dbReference>
<keyword evidence="7" id="KW-1185">Reference proteome</keyword>
<dbReference type="InterPro" id="IPR006139">
    <property type="entry name" value="D-isomer_2_OHA_DH_cat_dom"/>
</dbReference>
<dbReference type="Pfam" id="PF02826">
    <property type="entry name" value="2-Hacid_dh_C"/>
    <property type="match status" value="1"/>
</dbReference>
<keyword evidence="2" id="KW-0520">NAD</keyword>
<sequence length="360" mass="40472">MSKPQVLFLGDLNEDLPTYQQFKSKYEILNYKLTTREQFINDLDSKFSNIVAIYASWLGFMPIGGIRQVISHIPDSLKVVSFCSVGYDHEDSKILADKGIVMTNVPADFAAEPVSDLVLYLTIASFRQFQMYSHIANVPHTIDYRYKLAQGEFDKEKGAVGLASGEKYHFGQYISKRPNLSPMGHNVVIIGFGKIGQKIGKKLNDIGMNVNYVKRNKLEKEKEEELGYPVRYYKKLEEVEGDVDLIVIAAPSTPETQHLINENIINGFKKPIRIINIGRGSIIDEKALIAGLKSGKVLFAGLDVFENEPHINPELLNRQDVILTPHIGASTVENFDYTAVQALKNIEYVIEKGKAINPVY</sequence>
<dbReference type="Pfam" id="PF00389">
    <property type="entry name" value="2-Hacid_dh"/>
    <property type="match status" value="1"/>
</dbReference>
<feature type="domain" description="D-isomer specific 2-hydroxyacid dehydrogenase NAD-binding" evidence="5">
    <location>
        <begin position="178"/>
        <end position="328"/>
    </location>
</feature>
<dbReference type="SUPFAM" id="SSF51735">
    <property type="entry name" value="NAD(P)-binding Rossmann-fold domains"/>
    <property type="match status" value="1"/>
</dbReference>
<evidence type="ECO:0000259" key="4">
    <source>
        <dbReference type="Pfam" id="PF00389"/>
    </source>
</evidence>
<dbReference type="Proteomes" id="UP001152885">
    <property type="component" value="Unassembled WGS sequence"/>
</dbReference>
<proteinExistence type="inferred from homology"/>
<evidence type="ECO:0000256" key="2">
    <source>
        <dbReference type="ARBA" id="ARBA00023027"/>
    </source>
</evidence>
<dbReference type="GO" id="GO:0051287">
    <property type="term" value="F:NAD binding"/>
    <property type="evidence" value="ECO:0007669"/>
    <property type="project" value="InterPro"/>
</dbReference>
<dbReference type="GO" id="GO:0030267">
    <property type="term" value="F:glyoxylate reductase (NADPH) activity"/>
    <property type="evidence" value="ECO:0007669"/>
    <property type="project" value="TreeGrafter"/>
</dbReference>
<evidence type="ECO:0000256" key="3">
    <source>
        <dbReference type="RuleBase" id="RU003719"/>
    </source>
</evidence>
<dbReference type="InterPro" id="IPR006140">
    <property type="entry name" value="D-isomer_DH_NAD-bd"/>
</dbReference>
<evidence type="ECO:0000313" key="7">
    <source>
        <dbReference type="Proteomes" id="UP001152885"/>
    </source>
</evidence>
<evidence type="ECO:0000259" key="5">
    <source>
        <dbReference type="Pfam" id="PF02826"/>
    </source>
</evidence>
<evidence type="ECO:0000256" key="1">
    <source>
        <dbReference type="ARBA" id="ARBA00023002"/>
    </source>
</evidence>
<dbReference type="Gene3D" id="3.40.50.720">
    <property type="entry name" value="NAD(P)-binding Rossmann-like Domain"/>
    <property type="match status" value="2"/>
</dbReference>
<dbReference type="OrthoDB" id="298012at2759"/>
<dbReference type="InterPro" id="IPR036291">
    <property type="entry name" value="NAD(P)-bd_dom_sf"/>
</dbReference>
<keyword evidence="1 3" id="KW-0560">Oxidoreductase</keyword>
<dbReference type="PANTHER" id="PTHR10996">
    <property type="entry name" value="2-HYDROXYACID DEHYDROGENASE-RELATED"/>
    <property type="match status" value="1"/>
</dbReference>
<dbReference type="EMBL" id="CANTUO010000004">
    <property type="protein sequence ID" value="CAI5759243.1"/>
    <property type="molecule type" value="Genomic_DNA"/>
</dbReference>
<name>A0A9W4XMF4_9ASCO</name>
<dbReference type="PANTHER" id="PTHR10996:SF178">
    <property type="entry name" value="2-HYDROXYACID DEHYDROGENASE YGL185C-RELATED"/>
    <property type="match status" value="1"/>
</dbReference>